<evidence type="ECO:0000256" key="1">
    <source>
        <dbReference type="ARBA" id="ARBA00010229"/>
    </source>
</evidence>
<dbReference type="InterPro" id="IPR036116">
    <property type="entry name" value="FN3_sf"/>
</dbReference>
<dbReference type="GO" id="GO:0005930">
    <property type="term" value="C:axoneme"/>
    <property type="evidence" value="ECO:0007669"/>
    <property type="project" value="TreeGrafter"/>
</dbReference>
<dbReference type="AlphaFoldDB" id="A0A507CQD3"/>
<dbReference type="GO" id="GO:0042073">
    <property type="term" value="P:intraciliary transport"/>
    <property type="evidence" value="ECO:0007669"/>
    <property type="project" value="TreeGrafter"/>
</dbReference>
<sequence>MQTDPQQNSTSTGAATREDVSVIKATKSKEAGLPKIHNNSHHQNHQHPAPSPDAAAPFRAPGSPTTRNPAGCNNNVWSNSINPDTIASFLGQLERIRNALRDRDTECSKLRQEIGMLKQVERRQRKDIVNLESETEDAPRIINGLRHEIAGLKMKLKAYFLQHTADSRQLRLNSEDLSRLKSEKARLDSLVASEDLPTREELEKKLEDAVSKLADREDELTEMKKRVELLDKNMSNENRLLRGRVHALEIESVQLRDAVVQSEEVVKEKDKEIASLSIYRYNMLRKKSEGPCKVCSKRQRQEAESKRRQDILATLPTLSMPSAIVTSATSVKVTTTSSFACTSIPSGASLNVAYSTEPLNCVRPTILTAPLEYKEATNEWSVDVSDLAYGKVWYFGVYACKESVNGPIIQSEGVYVDAIPTKPQPPLTICRHTTPPSMLIRILTNNIYTGTPITTYRLYKSTNPTMQDSTLLTEISIDQTILFDSDVKMEEYDYVNCQLGVTYYFAVVAVNAFGESETSEPSVASVLDLPPCQPSQPVPKKASRSSINLYMSTLPTGGSPAHTFRIQVDGLNKNKQVDESRRRDILVTNVLNPARCSYVISGLDASKYYRFQVWAKNAVGWSPPSAASEPVKLDEMVPPVDPPSVQILSSRSAQVCVQPVDSVQLDGTRIYSALDADMDTETVACTIPAHECDATIESAQPGAMMWIRACYVAGQQEGEKSNPVFVPLAAAIPLPPSPPSTPAISEDHPLLPKSASRSINLHGSNVGLNSSDSTHVSLESIPHRSARRDKRTGHTKLRGDKGWYMVKLIVIEFVTPDCHQQMHGWNAAYMAPEIILKLPYTQAVD</sequence>
<dbReference type="Gene3D" id="2.60.40.10">
    <property type="entry name" value="Immunoglobulins"/>
    <property type="match status" value="2"/>
</dbReference>
<dbReference type="EMBL" id="QEAM01000330">
    <property type="protein sequence ID" value="TPX41298.1"/>
    <property type="molecule type" value="Genomic_DNA"/>
</dbReference>
<feature type="compositionally biased region" description="Polar residues" evidence="4">
    <location>
        <begin position="63"/>
        <end position="76"/>
    </location>
</feature>
<protein>
    <recommendedName>
        <fullName evidence="5">Fibronectin type-III domain-containing protein</fullName>
    </recommendedName>
</protein>
<dbReference type="InterPro" id="IPR003961">
    <property type="entry name" value="FN3_dom"/>
</dbReference>
<evidence type="ECO:0000313" key="6">
    <source>
        <dbReference type="EMBL" id="TPX41298.1"/>
    </source>
</evidence>
<feature type="compositionally biased region" description="Polar residues" evidence="4">
    <location>
        <begin position="1"/>
        <end position="14"/>
    </location>
</feature>
<feature type="region of interest" description="Disordered" evidence="4">
    <location>
        <begin position="1"/>
        <end position="76"/>
    </location>
</feature>
<dbReference type="SMART" id="SM00060">
    <property type="entry name" value="FN3"/>
    <property type="match status" value="2"/>
</dbReference>
<feature type="domain" description="Fibronectin type-III" evidence="5">
    <location>
        <begin position="422"/>
        <end position="529"/>
    </location>
</feature>
<feature type="region of interest" description="Disordered" evidence="4">
    <location>
        <begin position="762"/>
        <end position="796"/>
    </location>
</feature>
<evidence type="ECO:0000256" key="4">
    <source>
        <dbReference type="SAM" id="MobiDB-lite"/>
    </source>
</evidence>
<dbReference type="OrthoDB" id="2123794at2759"/>
<name>A0A507CQD3_9FUNG</name>
<dbReference type="Proteomes" id="UP000320475">
    <property type="component" value="Unassembled WGS sequence"/>
</dbReference>
<evidence type="ECO:0000313" key="7">
    <source>
        <dbReference type="Proteomes" id="UP000320475"/>
    </source>
</evidence>
<dbReference type="PANTHER" id="PTHR16650:SF6">
    <property type="entry name" value="GH21622P"/>
    <property type="match status" value="1"/>
</dbReference>
<dbReference type="VEuPathDB" id="FungiDB:SeMB42_g05313"/>
<organism evidence="6 7">
    <name type="scientific">Synchytrium endobioticum</name>
    <dbReference type="NCBI Taxonomy" id="286115"/>
    <lineage>
        <taxon>Eukaryota</taxon>
        <taxon>Fungi</taxon>
        <taxon>Fungi incertae sedis</taxon>
        <taxon>Chytridiomycota</taxon>
        <taxon>Chytridiomycota incertae sedis</taxon>
        <taxon>Chytridiomycetes</taxon>
        <taxon>Synchytriales</taxon>
        <taxon>Synchytriaceae</taxon>
        <taxon>Synchytrium</taxon>
    </lineage>
</organism>
<dbReference type="SUPFAM" id="SSF49265">
    <property type="entry name" value="Fibronectin type III"/>
    <property type="match status" value="2"/>
</dbReference>
<dbReference type="InterPro" id="IPR026188">
    <property type="entry name" value="Lebercilin-like"/>
</dbReference>
<dbReference type="PROSITE" id="PS50853">
    <property type="entry name" value="FN3"/>
    <property type="match status" value="2"/>
</dbReference>
<gene>
    <name evidence="6" type="ORF">SeLEV6574_g06163</name>
</gene>
<comment type="similarity">
    <text evidence="1">Belongs to the LCA5 family.</text>
</comment>
<dbReference type="PANTHER" id="PTHR16650">
    <property type="entry name" value="C21ORF13-RELATED"/>
    <property type="match status" value="1"/>
</dbReference>
<dbReference type="InterPro" id="IPR013783">
    <property type="entry name" value="Ig-like_fold"/>
</dbReference>
<dbReference type="Pfam" id="PF15619">
    <property type="entry name" value="Lebercilin"/>
    <property type="match status" value="1"/>
</dbReference>
<feature type="compositionally biased region" description="Basic residues" evidence="4">
    <location>
        <begin position="784"/>
        <end position="796"/>
    </location>
</feature>
<feature type="compositionally biased region" description="Basic and acidic residues" evidence="4">
    <location>
        <begin position="16"/>
        <end position="32"/>
    </location>
</feature>
<accession>A0A507CQD3</accession>
<reference evidence="6 7" key="1">
    <citation type="journal article" date="2019" name="Sci. Rep.">
        <title>Comparative genomics of chytrid fungi reveal insights into the obligate biotrophic and pathogenic lifestyle of Synchytrium endobioticum.</title>
        <authorList>
            <person name="van de Vossenberg B.T.L.H."/>
            <person name="Warris S."/>
            <person name="Nguyen H.D.T."/>
            <person name="van Gent-Pelzer M.P.E."/>
            <person name="Joly D.L."/>
            <person name="van de Geest H.C."/>
            <person name="Bonants P.J.M."/>
            <person name="Smith D.S."/>
            <person name="Levesque C.A."/>
            <person name="van der Lee T.A.J."/>
        </authorList>
    </citation>
    <scope>NUCLEOTIDE SEQUENCE [LARGE SCALE GENOMIC DNA]</scope>
    <source>
        <strain evidence="6 7">LEV6574</strain>
    </source>
</reference>
<feature type="region of interest" description="Disordered" evidence="4">
    <location>
        <begin position="737"/>
        <end position="756"/>
    </location>
</feature>
<dbReference type="CDD" id="cd00063">
    <property type="entry name" value="FN3"/>
    <property type="match status" value="2"/>
</dbReference>
<evidence type="ECO:0000256" key="2">
    <source>
        <dbReference type="ARBA" id="ARBA00023054"/>
    </source>
</evidence>
<keyword evidence="2 3" id="KW-0175">Coiled coil</keyword>
<evidence type="ECO:0000259" key="5">
    <source>
        <dbReference type="PROSITE" id="PS50853"/>
    </source>
</evidence>
<feature type="coiled-coil region" evidence="3">
    <location>
        <begin position="199"/>
        <end position="240"/>
    </location>
</feature>
<evidence type="ECO:0000256" key="3">
    <source>
        <dbReference type="SAM" id="Coils"/>
    </source>
</evidence>
<feature type="domain" description="Fibronectin type-III" evidence="5">
    <location>
        <begin position="533"/>
        <end position="636"/>
    </location>
</feature>
<dbReference type="InterPro" id="IPR028933">
    <property type="entry name" value="Lebercilin_dom"/>
</dbReference>
<proteinExistence type="inferred from homology"/>
<feature type="compositionally biased region" description="Polar residues" evidence="4">
    <location>
        <begin position="762"/>
        <end position="777"/>
    </location>
</feature>
<comment type="caution">
    <text evidence="6">The sequence shown here is derived from an EMBL/GenBank/DDBJ whole genome shotgun (WGS) entry which is preliminary data.</text>
</comment>